<evidence type="ECO:0000259" key="1">
    <source>
        <dbReference type="Pfam" id="PF03478"/>
    </source>
</evidence>
<dbReference type="PANTHER" id="PTHR44259:SF37">
    <property type="entry name" value="DUF1618 DOMAIN-CONTAINING PROTEIN"/>
    <property type="match status" value="1"/>
</dbReference>
<accession>A0A5B7BKI2</accession>
<organism evidence="2">
    <name type="scientific">Davidia involucrata</name>
    <name type="common">Dove tree</name>
    <dbReference type="NCBI Taxonomy" id="16924"/>
    <lineage>
        <taxon>Eukaryota</taxon>
        <taxon>Viridiplantae</taxon>
        <taxon>Streptophyta</taxon>
        <taxon>Embryophyta</taxon>
        <taxon>Tracheophyta</taxon>
        <taxon>Spermatophyta</taxon>
        <taxon>Magnoliopsida</taxon>
        <taxon>eudicotyledons</taxon>
        <taxon>Gunneridae</taxon>
        <taxon>Pentapetalae</taxon>
        <taxon>asterids</taxon>
        <taxon>Cornales</taxon>
        <taxon>Nyssaceae</taxon>
        <taxon>Davidia</taxon>
    </lineage>
</organism>
<reference evidence="2" key="1">
    <citation type="submission" date="2019-08" db="EMBL/GenBank/DDBJ databases">
        <title>Reference gene set and small RNA set construction with multiple tissues from Davidia involucrata Baill.</title>
        <authorList>
            <person name="Yang H."/>
            <person name="Zhou C."/>
            <person name="Li G."/>
            <person name="Wang J."/>
            <person name="Gao P."/>
            <person name="Wang M."/>
            <person name="Wang R."/>
            <person name="Zhao Y."/>
        </authorList>
    </citation>
    <scope>NUCLEOTIDE SEQUENCE</scope>
    <source>
        <tissue evidence="2">Mixed with DoveR01_LX</tissue>
    </source>
</reference>
<dbReference type="Pfam" id="PF03478">
    <property type="entry name" value="Beta-prop_KIB1-4"/>
    <property type="match status" value="1"/>
</dbReference>
<dbReference type="InterPro" id="IPR050942">
    <property type="entry name" value="F-box_BR-signaling"/>
</dbReference>
<gene>
    <name evidence="2" type="ORF">Din_038636</name>
</gene>
<dbReference type="InterPro" id="IPR005174">
    <property type="entry name" value="KIB1-4_b-propeller"/>
</dbReference>
<name>A0A5B7BKI2_DAVIN</name>
<dbReference type="AlphaFoldDB" id="A0A5B7BKI2"/>
<evidence type="ECO:0000313" key="2">
    <source>
        <dbReference type="EMBL" id="MPA69195.1"/>
    </source>
</evidence>
<protein>
    <recommendedName>
        <fullName evidence="1">KIB1-4 beta-propeller domain-containing protein</fullName>
    </recommendedName>
</protein>
<dbReference type="PANTHER" id="PTHR44259">
    <property type="entry name" value="OS07G0183000 PROTEIN-RELATED"/>
    <property type="match status" value="1"/>
</dbReference>
<sequence length="493" mass="55534">MRNWRSFADGTIYCHRSLRKVCYGCSNIPVRFHNSCCTSGSLAGAGVGLGSIVRSSEFLRHRLREVDPPVARSLTSVSYSRDRGLGKAAPFSSVERYFSSPPRAADDQATVLGPGAASFSPSLMLRPWTSVDDKESDYHHFFIPGEQKEFRINKNLRLPWQRELLTPDDAVCVGSSHGWIAFIHPRNCFVYLFNPLMISSSDLPYIPLPPVETLPSNIRGVVVHKSDQHSAPCPSLVKQFTFDHGESGFVYTLFPQEVKEFIIHMVVLSSPPPLSPTTPSNCTVMACHSALDIAFCKPWDESWTPLQGSIGPCADIVYFSKEGRFYNLGDNKELEAWDLSDPSSPKSSVMRPSFCERELDFSELILRDHCSCVSYLVDSSGDLLLVLKYSSSESEDCLPTRRIDVYKLNFAENKWEFVECLGDRAIFLGWKYSFSVSTRDYPDLNKNSVYFTSSYGGFDKGIFNLEDNSVTPFFQRTWKDTEPPPIWLHCTSI</sequence>
<feature type="domain" description="KIB1-4 beta-propeller" evidence="1">
    <location>
        <begin position="166"/>
        <end position="464"/>
    </location>
</feature>
<proteinExistence type="predicted"/>
<dbReference type="EMBL" id="GHES01038636">
    <property type="protein sequence ID" value="MPA69195.1"/>
    <property type="molecule type" value="Transcribed_RNA"/>
</dbReference>